<name>A0A846LU89_9ACTN</name>
<sequence length="269" mass="28981">MSTRAAELGVSTAAAKLLLGPVYEDESSRVWSALLDNEAAVRDYVAVLGLRLVLDNVERYAFLRRSDDADEAIPPLMRKHVLSHHVTVLLVVLRERLAAADAASDTPRAIVTQADLVEQLRLYYPDGTLEDRIVTDIGRAENLGYLRKLKGPQPTYEVRRILKSVVTAEWLAEYRDRLLTGDDPDAVLDEPVDLPDADGPRAETPAGGPADIPSTAPADLLTEPVARTGRPDVSAQAPPSAGTDQAGPATVEQTLFEVPATGSITQESA</sequence>
<feature type="region of interest" description="Disordered" evidence="1">
    <location>
        <begin position="181"/>
        <end position="269"/>
    </location>
</feature>
<evidence type="ECO:0000313" key="2">
    <source>
        <dbReference type="EMBL" id="GGL76579.1"/>
    </source>
</evidence>
<keyword evidence="3" id="KW-0456">Lyase</keyword>
<evidence type="ECO:0000256" key="1">
    <source>
        <dbReference type="SAM" id="MobiDB-lite"/>
    </source>
</evidence>
<dbReference type="Proteomes" id="UP000552836">
    <property type="component" value="Unassembled WGS sequence"/>
</dbReference>
<dbReference type="RefSeq" id="WP_166756773.1">
    <property type="nucleotide sequence ID" value="NZ_BAABJU010000003.1"/>
</dbReference>
<dbReference type="InterPro" id="IPR025449">
    <property type="entry name" value="JetB"/>
</dbReference>
<reference evidence="5" key="2">
    <citation type="journal article" date="2019" name="Int. J. Syst. Evol. Microbiol.">
        <title>The Global Catalogue of Microorganisms (GCM) 10K type strain sequencing project: providing services to taxonomists for standard genome sequencing and annotation.</title>
        <authorList>
            <consortium name="The Broad Institute Genomics Platform"/>
            <consortium name="The Broad Institute Genome Sequencing Center for Infectious Disease"/>
            <person name="Wu L."/>
            <person name="Ma J."/>
        </authorList>
    </citation>
    <scope>NUCLEOTIDE SEQUENCE [LARGE SCALE GENOMIC DNA]</scope>
    <source>
        <strain evidence="5">CGMCC 4.5581</strain>
    </source>
</reference>
<reference evidence="2" key="1">
    <citation type="journal article" date="2014" name="Int. J. Syst. Evol. Microbiol.">
        <title>Complete genome of a new Firmicutes species belonging to the dominant human colonic microbiota ('Ruminococcus bicirculans') reveals two chromosomes and a selective capacity to utilize plant glucans.</title>
        <authorList>
            <consortium name="NISC Comparative Sequencing Program"/>
            <person name="Wegmann U."/>
            <person name="Louis P."/>
            <person name="Goesmann A."/>
            <person name="Henrissat B."/>
            <person name="Duncan S.H."/>
            <person name="Flint H.J."/>
        </authorList>
    </citation>
    <scope>NUCLEOTIDE SEQUENCE</scope>
    <source>
        <strain evidence="2">CGMCC 4.5581</strain>
    </source>
</reference>
<gene>
    <name evidence="3" type="ORF">FB380_003703</name>
    <name evidence="2" type="ORF">GCM10011589_35840</name>
</gene>
<feature type="compositionally biased region" description="Acidic residues" evidence="1">
    <location>
        <begin position="182"/>
        <end position="196"/>
    </location>
</feature>
<comment type="caution">
    <text evidence="3">The sequence shown here is derived from an EMBL/GenBank/DDBJ whole genome shotgun (WGS) entry which is preliminary data.</text>
</comment>
<evidence type="ECO:0000313" key="5">
    <source>
        <dbReference type="Proteomes" id="UP000648663"/>
    </source>
</evidence>
<dbReference type="EMBL" id="JAAMPA010000002">
    <property type="protein sequence ID" value="NIH69215.1"/>
    <property type="molecule type" value="Genomic_DNA"/>
</dbReference>
<accession>A0A846LU89</accession>
<organism evidence="3 4">
    <name type="scientific">Modestobacter marinus</name>
    <dbReference type="NCBI Taxonomy" id="477641"/>
    <lineage>
        <taxon>Bacteria</taxon>
        <taxon>Bacillati</taxon>
        <taxon>Actinomycetota</taxon>
        <taxon>Actinomycetes</taxon>
        <taxon>Geodermatophilales</taxon>
        <taxon>Geodermatophilaceae</taxon>
        <taxon>Modestobacter</taxon>
    </lineage>
</organism>
<dbReference type="CDD" id="cd06587">
    <property type="entry name" value="VOC"/>
    <property type="match status" value="1"/>
</dbReference>
<keyword evidence="3" id="KW-0223">Dioxygenase</keyword>
<dbReference type="EMBL" id="BMMI01000007">
    <property type="protein sequence ID" value="GGL76579.1"/>
    <property type="molecule type" value="Genomic_DNA"/>
</dbReference>
<protein>
    <submittedName>
        <fullName evidence="3">Catechol 2,3-dioxygenase-like lactoylglutathione lyase family enzyme</fullName>
    </submittedName>
</protein>
<keyword evidence="3" id="KW-0560">Oxidoreductase</keyword>
<dbReference type="GO" id="GO:0016829">
    <property type="term" value="F:lyase activity"/>
    <property type="evidence" value="ECO:0007669"/>
    <property type="project" value="UniProtKB-KW"/>
</dbReference>
<evidence type="ECO:0000313" key="4">
    <source>
        <dbReference type="Proteomes" id="UP000552836"/>
    </source>
</evidence>
<proteinExistence type="predicted"/>
<evidence type="ECO:0000313" key="3">
    <source>
        <dbReference type="EMBL" id="NIH69215.1"/>
    </source>
</evidence>
<dbReference type="Pfam" id="PF13835">
    <property type="entry name" value="DUF4194"/>
    <property type="match status" value="1"/>
</dbReference>
<reference evidence="3 4" key="3">
    <citation type="submission" date="2020-02" db="EMBL/GenBank/DDBJ databases">
        <title>Sequencing the genomes of 1000 actinobacteria strains.</title>
        <authorList>
            <person name="Klenk H.-P."/>
        </authorList>
    </citation>
    <scope>NUCLEOTIDE SEQUENCE [LARGE SCALE GENOMIC DNA]</scope>
    <source>
        <strain evidence="3 4">DSM 45201</strain>
    </source>
</reference>
<dbReference type="GO" id="GO:0051213">
    <property type="term" value="F:dioxygenase activity"/>
    <property type="evidence" value="ECO:0007669"/>
    <property type="project" value="UniProtKB-KW"/>
</dbReference>
<dbReference type="Proteomes" id="UP000648663">
    <property type="component" value="Unassembled WGS sequence"/>
</dbReference>
<keyword evidence="5" id="KW-1185">Reference proteome</keyword>
<dbReference type="AlphaFoldDB" id="A0A846LU89"/>
<reference evidence="2" key="4">
    <citation type="submission" date="2024-05" db="EMBL/GenBank/DDBJ databases">
        <authorList>
            <person name="Sun Q."/>
            <person name="Zhou Y."/>
        </authorList>
    </citation>
    <scope>NUCLEOTIDE SEQUENCE</scope>
    <source>
        <strain evidence="2">CGMCC 4.5581</strain>
    </source>
</reference>